<dbReference type="InterPro" id="IPR006549">
    <property type="entry name" value="HAD-SF_hydro_IIIA"/>
</dbReference>
<evidence type="ECO:0000256" key="4">
    <source>
        <dbReference type="ARBA" id="ARBA00011881"/>
    </source>
</evidence>
<dbReference type="InterPro" id="IPR010023">
    <property type="entry name" value="KdsC_fam"/>
</dbReference>
<feature type="binding site" evidence="12">
    <location>
        <position position="25"/>
    </location>
    <ligand>
        <name>substrate</name>
    </ligand>
</feature>
<evidence type="ECO:0000256" key="5">
    <source>
        <dbReference type="ARBA" id="ARBA00013066"/>
    </source>
</evidence>
<dbReference type="PIRSF" id="PIRSF006118">
    <property type="entry name" value="KDO8-P_Ptase"/>
    <property type="match status" value="1"/>
</dbReference>
<evidence type="ECO:0000256" key="7">
    <source>
        <dbReference type="ARBA" id="ARBA00022723"/>
    </source>
</evidence>
<dbReference type="Proteomes" id="UP000033428">
    <property type="component" value="Unassembled WGS sequence"/>
</dbReference>
<feature type="binding site" evidence="12">
    <location>
        <position position="116"/>
    </location>
    <ligand>
        <name>Mg(2+)</name>
        <dbReference type="ChEBI" id="CHEBI:18420"/>
    </ligand>
</feature>
<comment type="subunit">
    <text evidence="4">Homotetramer.</text>
</comment>
<organism evidence="13 14">
    <name type="scientific">Candidatus Omnitrophus magneticus</name>
    <dbReference type="NCBI Taxonomy" id="1609969"/>
    <lineage>
        <taxon>Bacteria</taxon>
        <taxon>Pseudomonadati</taxon>
        <taxon>Candidatus Omnitrophota</taxon>
        <taxon>Candidatus Omnitrophus</taxon>
    </lineage>
</organism>
<sequence length="180" mass="20162">MIIGKYSKDIIERAKKIEIFLLDVDGVMTDGMLPYDKHGNSLKLFNVKDGFGIFLLKKAGLKCVIITAKSARTVTLRAKDLKINKVYGDYHYKIKAYEDIKKRFNVSDEALCFIGDDLIDIPVLKRVGLAVCPSDAVSYAKTYAHFTAENKGGRGAIREVCDLILNAKGLWDNVTADYFK</sequence>
<evidence type="ECO:0000256" key="1">
    <source>
        <dbReference type="ARBA" id="ARBA00000898"/>
    </source>
</evidence>
<dbReference type="NCBIfam" id="TIGR01670">
    <property type="entry name" value="KdsC-phosphatas"/>
    <property type="match status" value="1"/>
</dbReference>
<feature type="binding site" evidence="12">
    <location>
        <position position="23"/>
    </location>
    <ligand>
        <name>Mg(2+)</name>
        <dbReference type="ChEBI" id="CHEBI:18420"/>
    </ligand>
</feature>
<name>A0A0F0CUL8_9BACT</name>
<evidence type="ECO:0000256" key="11">
    <source>
        <dbReference type="ARBA" id="ARBA00031051"/>
    </source>
</evidence>
<dbReference type="PANTHER" id="PTHR21485">
    <property type="entry name" value="HAD SUPERFAMILY MEMBERS CMAS AND KDSC"/>
    <property type="match status" value="1"/>
</dbReference>
<dbReference type="SFLD" id="SFLDS00003">
    <property type="entry name" value="Haloacid_Dehalogenase"/>
    <property type="match status" value="1"/>
</dbReference>
<comment type="similarity">
    <text evidence="3">Belongs to the KdsC family.</text>
</comment>
<dbReference type="PATRIC" id="fig|1609969.3.peg.484"/>
<dbReference type="GO" id="GO:0019143">
    <property type="term" value="F:3-deoxy-manno-octulosonate-8-phosphatase activity"/>
    <property type="evidence" value="ECO:0007669"/>
    <property type="project" value="UniProtKB-EC"/>
</dbReference>
<evidence type="ECO:0000256" key="10">
    <source>
        <dbReference type="ARBA" id="ARBA00022985"/>
    </source>
</evidence>
<keyword evidence="7 12" id="KW-0479">Metal-binding</keyword>
<comment type="caution">
    <text evidence="13">The sequence shown here is derived from an EMBL/GenBank/DDBJ whole genome shotgun (WGS) entry which is preliminary data.</text>
</comment>
<dbReference type="InterPro" id="IPR050793">
    <property type="entry name" value="CMP-NeuNAc_synthase"/>
</dbReference>
<dbReference type="InterPro" id="IPR036412">
    <property type="entry name" value="HAD-like_sf"/>
</dbReference>
<evidence type="ECO:0000313" key="13">
    <source>
        <dbReference type="EMBL" id="KJJ85709.1"/>
    </source>
</evidence>
<dbReference type="InterPro" id="IPR023214">
    <property type="entry name" value="HAD_sf"/>
</dbReference>
<comment type="cofactor">
    <cofactor evidence="2 12">
        <name>Mg(2+)</name>
        <dbReference type="ChEBI" id="CHEBI:18420"/>
    </cofactor>
</comment>
<dbReference type="SFLD" id="SFLDG01136">
    <property type="entry name" value="C1.6:_Phosphoserine_Phosphatas"/>
    <property type="match status" value="1"/>
</dbReference>
<gene>
    <name evidence="13" type="ORF">OMAG_000428</name>
</gene>
<dbReference type="SFLD" id="SFLDG01138">
    <property type="entry name" value="C1.6.2:_Deoxy-d-mannose-octulo"/>
    <property type="match status" value="1"/>
</dbReference>
<dbReference type="EC" id="3.1.3.45" evidence="5"/>
<keyword evidence="14" id="KW-1185">Reference proteome</keyword>
<dbReference type="SUPFAM" id="SSF56784">
    <property type="entry name" value="HAD-like"/>
    <property type="match status" value="1"/>
</dbReference>
<evidence type="ECO:0000313" key="14">
    <source>
        <dbReference type="Proteomes" id="UP000033428"/>
    </source>
</evidence>
<keyword evidence="9 12" id="KW-0460">Magnesium</keyword>
<accession>A0A0F0CUL8</accession>
<protein>
    <recommendedName>
        <fullName evidence="6">3-deoxy-D-manno-octulosonate 8-phosphate phosphatase KdsC</fullName>
        <ecNumber evidence="5">3.1.3.45</ecNumber>
    </recommendedName>
    <alternativeName>
        <fullName evidence="11">KDO 8-P phosphatase</fullName>
    </alternativeName>
</protein>
<dbReference type="FunFam" id="3.40.50.1000:FF:000029">
    <property type="entry name" value="3-deoxy-D-manno-octulosonate 8-phosphate phosphatase KdsC"/>
    <property type="match status" value="1"/>
</dbReference>
<dbReference type="GO" id="GO:0008781">
    <property type="term" value="F:N-acylneuraminate cytidylyltransferase activity"/>
    <property type="evidence" value="ECO:0007669"/>
    <property type="project" value="TreeGrafter"/>
</dbReference>
<dbReference type="NCBIfam" id="TIGR01662">
    <property type="entry name" value="HAD-SF-IIIA"/>
    <property type="match status" value="1"/>
</dbReference>
<dbReference type="Gene3D" id="3.40.50.1000">
    <property type="entry name" value="HAD superfamily/HAD-like"/>
    <property type="match status" value="1"/>
</dbReference>
<dbReference type="Pfam" id="PF08282">
    <property type="entry name" value="Hydrolase_3"/>
    <property type="match status" value="1"/>
</dbReference>
<evidence type="ECO:0000256" key="9">
    <source>
        <dbReference type="ARBA" id="ARBA00022842"/>
    </source>
</evidence>
<dbReference type="PANTHER" id="PTHR21485:SF6">
    <property type="entry name" value="N-ACYLNEURAMINATE CYTIDYLYLTRANSFERASE-RELATED"/>
    <property type="match status" value="1"/>
</dbReference>
<proteinExistence type="inferred from homology"/>
<reference evidence="13 14" key="1">
    <citation type="submission" date="2015-02" db="EMBL/GenBank/DDBJ databases">
        <title>Single-cell genomics of uncultivated deep-branching MTB reveals a conserved set of magnetosome genes.</title>
        <authorList>
            <person name="Kolinko S."/>
            <person name="Richter M."/>
            <person name="Glockner F.O."/>
            <person name="Brachmann A."/>
            <person name="Schuler D."/>
        </authorList>
    </citation>
    <scope>NUCLEOTIDE SEQUENCE [LARGE SCALE GENOMIC DNA]</scope>
    <source>
        <strain evidence="13">SKK-01</strain>
    </source>
</reference>
<keyword evidence="8" id="KW-0378">Hydrolase</keyword>
<keyword evidence="10" id="KW-0448">Lipopolysaccharide biosynthesis</keyword>
<dbReference type="AlphaFoldDB" id="A0A0F0CUL8"/>
<evidence type="ECO:0000256" key="3">
    <source>
        <dbReference type="ARBA" id="ARBA00005893"/>
    </source>
</evidence>
<evidence type="ECO:0000256" key="8">
    <source>
        <dbReference type="ARBA" id="ARBA00022801"/>
    </source>
</evidence>
<evidence type="ECO:0000256" key="6">
    <source>
        <dbReference type="ARBA" id="ARBA00020092"/>
    </source>
</evidence>
<dbReference type="GO" id="GO:0009103">
    <property type="term" value="P:lipopolysaccharide biosynthetic process"/>
    <property type="evidence" value="ECO:0007669"/>
    <property type="project" value="UniProtKB-KW"/>
</dbReference>
<evidence type="ECO:0000256" key="12">
    <source>
        <dbReference type="PIRSR" id="PIRSR006118-2"/>
    </source>
</evidence>
<comment type="catalytic activity">
    <reaction evidence="1">
        <text>3-deoxy-alpha-D-manno-2-octulosonate-8-phosphate + H2O = 3-deoxy-alpha-D-manno-oct-2-ulosonate + phosphate</text>
        <dbReference type="Rhea" id="RHEA:11500"/>
        <dbReference type="ChEBI" id="CHEBI:15377"/>
        <dbReference type="ChEBI" id="CHEBI:43474"/>
        <dbReference type="ChEBI" id="CHEBI:85985"/>
        <dbReference type="ChEBI" id="CHEBI:85986"/>
        <dbReference type="EC" id="3.1.3.45"/>
    </reaction>
</comment>
<dbReference type="EMBL" id="JYNY01000089">
    <property type="protein sequence ID" value="KJJ85709.1"/>
    <property type="molecule type" value="Genomic_DNA"/>
</dbReference>
<evidence type="ECO:0000256" key="2">
    <source>
        <dbReference type="ARBA" id="ARBA00001946"/>
    </source>
</evidence>
<dbReference type="GO" id="GO:0046872">
    <property type="term" value="F:metal ion binding"/>
    <property type="evidence" value="ECO:0007669"/>
    <property type="project" value="UniProtKB-KW"/>
</dbReference>